<dbReference type="InterPro" id="IPR042184">
    <property type="entry name" value="YqeY/Aim41_N"/>
</dbReference>
<name>A0A9X1UXJ5_9FLAO</name>
<dbReference type="InterPro" id="IPR003789">
    <property type="entry name" value="Asn/Gln_tRNA_amidoTrase-B-like"/>
</dbReference>
<dbReference type="Gene3D" id="1.10.10.410">
    <property type="match status" value="1"/>
</dbReference>
<proteinExistence type="predicted"/>
<organism evidence="1 2">
    <name type="scientific">Christiangramia crocea</name>
    <dbReference type="NCBI Taxonomy" id="2904124"/>
    <lineage>
        <taxon>Bacteria</taxon>
        <taxon>Pseudomonadati</taxon>
        <taxon>Bacteroidota</taxon>
        <taxon>Flavobacteriia</taxon>
        <taxon>Flavobacteriales</taxon>
        <taxon>Flavobacteriaceae</taxon>
        <taxon>Christiangramia</taxon>
    </lineage>
</organism>
<dbReference type="SUPFAM" id="SSF89095">
    <property type="entry name" value="GatB/YqeY motif"/>
    <property type="match status" value="1"/>
</dbReference>
<protein>
    <submittedName>
        <fullName evidence="1">GatB/YqeY domain-containing protein</fullName>
    </submittedName>
</protein>
<evidence type="ECO:0000313" key="1">
    <source>
        <dbReference type="EMBL" id="MCG9972192.1"/>
    </source>
</evidence>
<dbReference type="AlphaFoldDB" id="A0A9X1UXJ5"/>
<dbReference type="Gene3D" id="1.10.1510.10">
    <property type="entry name" value="Uncharacterised protein YqeY/AIM41 PF09424, N-terminal domain"/>
    <property type="match status" value="1"/>
</dbReference>
<comment type="caution">
    <text evidence="1">The sequence shown here is derived from an EMBL/GenBank/DDBJ whole genome shotgun (WGS) entry which is preliminary data.</text>
</comment>
<dbReference type="RefSeq" id="WP_240099188.1">
    <property type="nucleotide sequence ID" value="NZ_JAJSON010000024.1"/>
</dbReference>
<dbReference type="GO" id="GO:0016884">
    <property type="term" value="F:carbon-nitrogen ligase activity, with glutamine as amido-N-donor"/>
    <property type="evidence" value="ECO:0007669"/>
    <property type="project" value="InterPro"/>
</dbReference>
<dbReference type="InterPro" id="IPR019004">
    <property type="entry name" value="YqeY/Aim41"/>
</dbReference>
<dbReference type="PANTHER" id="PTHR28055:SF1">
    <property type="entry name" value="ALTERED INHERITANCE OF MITOCHONDRIA PROTEIN 41, MITOCHONDRIAL"/>
    <property type="match status" value="1"/>
</dbReference>
<evidence type="ECO:0000313" key="2">
    <source>
        <dbReference type="Proteomes" id="UP001139344"/>
    </source>
</evidence>
<dbReference type="InterPro" id="IPR023168">
    <property type="entry name" value="GatB_Yqey_C_2"/>
</dbReference>
<accession>A0A9X1UXJ5</accession>
<dbReference type="EMBL" id="JAJSON010000024">
    <property type="protein sequence ID" value="MCG9972192.1"/>
    <property type="molecule type" value="Genomic_DNA"/>
</dbReference>
<reference evidence="1" key="1">
    <citation type="submission" date="2021-12" db="EMBL/GenBank/DDBJ databases">
        <title>Description of Gramella crocea sp. nov., a new bacterium isolated from activated sludge.</title>
        <authorList>
            <person name="Zhang X."/>
        </authorList>
    </citation>
    <scope>NUCLEOTIDE SEQUENCE</scope>
    <source>
        <strain evidence="1">YB25</strain>
    </source>
</reference>
<dbReference type="PANTHER" id="PTHR28055">
    <property type="entry name" value="ALTERED INHERITANCE OF MITOCHONDRIA PROTEIN 41, MITOCHONDRIAL"/>
    <property type="match status" value="1"/>
</dbReference>
<sequence length="149" mass="16222">MSLQDKVMAEMKAAMKAKDSAKLEALRAVKSAILLANTESSSKDGLSEEEELKLLQKLVKQRKESAQIYKEQGREDLAEPEIKQAEVIEQFLPEQLSEAEIEAKVDEVIAKTGASGMQDMGKVMGIATAELAGKADGKTISTIVRKKLS</sequence>
<dbReference type="Pfam" id="PF09424">
    <property type="entry name" value="YqeY"/>
    <property type="match status" value="1"/>
</dbReference>
<dbReference type="Proteomes" id="UP001139344">
    <property type="component" value="Unassembled WGS sequence"/>
</dbReference>
<gene>
    <name evidence="1" type="ORF">LU635_11145</name>
</gene>
<keyword evidence="2" id="KW-1185">Reference proteome</keyword>